<dbReference type="OrthoDB" id="839391at2"/>
<name>A0A4R6SFQ2_LABRH</name>
<accession>A0A4R6SFQ2</accession>
<evidence type="ECO:0000313" key="1">
    <source>
        <dbReference type="EMBL" id="TDQ00842.1"/>
    </source>
</evidence>
<gene>
    <name evidence="1" type="ORF">EV186_102708</name>
</gene>
<dbReference type="EMBL" id="SNXZ01000002">
    <property type="protein sequence ID" value="TDQ00842.1"/>
    <property type="molecule type" value="Genomic_DNA"/>
</dbReference>
<dbReference type="AlphaFoldDB" id="A0A4R6SFQ2"/>
<keyword evidence="2" id="KW-1185">Reference proteome</keyword>
<organism evidence="1 2">
    <name type="scientific">Labedaea rhizosphaerae</name>
    <dbReference type="NCBI Taxonomy" id="598644"/>
    <lineage>
        <taxon>Bacteria</taxon>
        <taxon>Bacillati</taxon>
        <taxon>Actinomycetota</taxon>
        <taxon>Actinomycetes</taxon>
        <taxon>Pseudonocardiales</taxon>
        <taxon>Pseudonocardiaceae</taxon>
        <taxon>Labedaea</taxon>
    </lineage>
</organism>
<dbReference type="RefSeq" id="WP_133849500.1">
    <property type="nucleotide sequence ID" value="NZ_SNXZ01000002.1"/>
</dbReference>
<dbReference type="Proteomes" id="UP000295444">
    <property type="component" value="Unassembled WGS sequence"/>
</dbReference>
<proteinExistence type="predicted"/>
<protein>
    <submittedName>
        <fullName evidence="1">Uncharacterized protein</fullName>
    </submittedName>
</protein>
<comment type="caution">
    <text evidence="1">The sequence shown here is derived from an EMBL/GenBank/DDBJ whole genome shotgun (WGS) entry which is preliminary data.</text>
</comment>
<sequence length="243" mass="26300">MTPEEALAKAREFSRNAASVTPFAHAELENARHGRGYAFRQLVPTDRGDIDGYVLIGADGGMASGIFTEGESMATVVAAHLAKAAHDHREIPEAELGLPQRLALAALEADGHLDDATVDYARYLLIFMQREGKSVLARVDALLRPPEAGRRYTHACPVCGRPAIHQDRYPRAVCGACHERTTDRGGRRVAGSNTSFSGGFVAHYVDPPHEVCVEVTQTGRCWIDGREASMGEHRFGGIVVQAV</sequence>
<reference evidence="1 2" key="1">
    <citation type="submission" date="2019-03" db="EMBL/GenBank/DDBJ databases">
        <title>Genomic Encyclopedia of Type Strains, Phase IV (KMG-IV): sequencing the most valuable type-strain genomes for metagenomic binning, comparative biology and taxonomic classification.</title>
        <authorList>
            <person name="Goeker M."/>
        </authorList>
    </citation>
    <scope>NUCLEOTIDE SEQUENCE [LARGE SCALE GENOMIC DNA]</scope>
    <source>
        <strain evidence="1 2">DSM 45361</strain>
    </source>
</reference>
<evidence type="ECO:0000313" key="2">
    <source>
        <dbReference type="Proteomes" id="UP000295444"/>
    </source>
</evidence>